<dbReference type="OrthoDB" id="10254988at2759"/>
<feature type="region of interest" description="Disordered" evidence="5">
    <location>
        <begin position="1047"/>
        <end position="1077"/>
    </location>
</feature>
<comment type="subcellular location">
    <subcellularLocation>
        <location evidence="1">Cytoplasm</location>
    </subcellularLocation>
</comment>
<dbReference type="InterPro" id="IPR043936">
    <property type="entry name" value="HOOK_N"/>
</dbReference>
<reference evidence="7" key="1">
    <citation type="submission" date="2018-04" db="EMBL/GenBank/DDBJ databases">
        <title>Transcriptome assembly of Sipha flava.</title>
        <authorList>
            <person name="Scully E.D."/>
            <person name="Geib S.M."/>
            <person name="Palmer N.A."/>
            <person name="Koch K."/>
            <person name="Bradshaw J."/>
            <person name="Heng-Moss T."/>
            <person name="Sarath G."/>
        </authorList>
    </citation>
    <scope>NUCLEOTIDE SEQUENCE</scope>
</reference>
<name>A0A2S2QFQ7_9HEMI</name>
<accession>A0A2S2QFQ7</accession>
<dbReference type="GO" id="GO:0008017">
    <property type="term" value="F:microtubule binding"/>
    <property type="evidence" value="ECO:0007669"/>
    <property type="project" value="TreeGrafter"/>
</dbReference>
<organism evidence="7">
    <name type="scientific">Sipha flava</name>
    <name type="common">yellow sugarcane aphid</name>
    <dbReference type="NCBI Taxonomy" id="143950"/>
    <lineage>
        <taxon>Eukaryota</taxon>
        <taxon>Metazoa</taxon>
        <taxon>Ecdysozoa</taxon>
        <taxon>Arthropoda</taxon>
        <taxon>Hexapoda</taxon>
        <taxon>Insecta</taxon>
        <taxon>Pterygota</taxon>
        <taxon>Neoptera</taxon>
        <taxon>Paraneoptera</taxon>
        <taxon>Hemiptera</taxon>
        <taxon>Sternorrhyncha</taxon>
        <taxon>Aphidomorpha</taxon>
        <taxon>Aphidoidea</taxon>
        <taxon>Aphididae</taxon>
        <taxon>Sipha</taxon>
    </lineage>
</organism>
<feature type="coiled-coil region" evidence="4">
    <location>
        <begin position="436"/>
        <end position="612"/>
    </location>
</feature>
<gene>
    <name evidence="7" type="primary">Ccdc88c</name>
    <name evidence="9" type="synonym">LOC112679351</name>
    <name evidence="7" type="ORF">g.153463</name>
</gene>
<feature type="coiled-coil region" evidence="4">
    <location>
        <begin position="924"/>
        <end position="951"/>
    </location>
</feature>
<feature type="coiled-coil region" evidence="4">
    <location>
        <begin position="180"/>
        <end position="356"/>
    </location>
</feature>
<dbReference type="CDD" id="cd22223">
    <property type="entry name" value="HkD_HkRP"/>
    <property type="match status" value="1"/>
</dbReference>
<keyword evidence="3 4" id="KW-0175">Coiled coil</keyword>
<dbReference type="InterPro" id="IPR036872">
    <property type="entry name" value="CH_dom_sf"/>
</dbReference>
<evidence type="ECO:0000256" key="4">
    <source>
        <dbReference type="SAM" id="Coils"/>
    </source>
</evidence>
<keyword evidence="2" id="KW-0963">Cytoplasm</keyword>
<evidence type="ECO:0000256" key="3">
    <source>
        <dbReference type="ARBA" id="ARBA00023054"/>
    </source>
</evidence>
<protein>
    <submittedName>
        <fullName evidence="7 9">Protein Daple</fullName>
    </submittedName>
</protein>
<dbReference type="GO" id="GO:0005737">
    <property type="term" value="C:cytoplasm"/>
    <property type="evidence" value="ECO:0007669"/>
    <property type="project" value="UniProtKB-SubCell"/>
</dbReference>
<dbReference type="GO" id="GO:0030705">
    <property type="term" value="P:cytoskeleton-dependent intracellular transport"/>
    <property type="evidence" value="ECO:0007669"/>
    <property type="project" value="InterPro"/>
</dbReference>
<feature type="coiled-coil region" evidence="4">
    <location>
        <begin position="850"/>
        <end position="877"/>
    </location>
</feature>
<dbReference type="SUPFAM" id="SSF116907">
    <property type="entry name" value="Hook domain"/>
    <property type="match status" value="1"/>
</dbReference>
<evidence type="ECO:0000313" key="9">
    <source>
        <dbReference type="RefSeq" id="XP_025404909.1"/>
    </source>
</evidence>
<dbReference type="PANTHER" id="PTHR18947">
    <property type="entry name" value="HOOK PROTEINS"/>
    <property type="match status" value="1"/>
</dbReference>
<dbReference type="RefSeq" id="XP_025404909.1">
    <property type="nucleotide sequence ID" value="XM_025549124.1"/>
</dbReference>
<evidence type="ECO:0000256" key="2">
    <source>
        <dbReference type="ARBA" id="ARBA00022490"/>
    </source>
</evidence>
<dbReference type="GO" id="GO:0051959">
    <property type="term" value="F:dynein light intermediate chain binding"/>
    <property type="evidence" value="ECO:0007669"/>
    <property type="project" value="TreeGrafter"/>
</dbReference>
<dbReference type="EMBL" id="GGMS01007386">
    <property type="protein sequence ID" value="MBY76589.1"/>
    <property type="molecule type" value="Transcribed_RNA"/>
</dbReference>
<evidence type="ECO:0000313" key="8">
    <source>
        <dbReference type="Proteomes" id="UP000694846"/>
    </source>
</evidence>
<sequence>MDLTLTEKEEFMQEHLVVWLQSCLDQPEKLSVYEDLIDGTLIYEVLLLIDPEPLYHTIISGQNDPSIRIQNINCIIKNIKMLYEEEFGQVILTIPDCLRLGRDPYSKNSFEDMKLLLLLLLGCAVQCPNKESFIERIKTLPIESQHALVFYIKQITESQQIVITQENAEQLTTDLMISHIRQLVKERDQYLQMWTELEEKRFSNSKPIDTGLTTSITSSGDNQNYALELADWKAKLRKLRHELEEKTELLAEAREELEQTNLTVVKLKEELQQIKVDARSAKAYRDEVDALREKASNCEHLEIEIKKYKEKLGDLDYYKSREEELTQNNLLLQETRETLEEQLLKFRRRTSQLQEMESQLLHFKQTINTMTLERDAHLRKIDELIHENAQLDLLNKSFQCNESYNKENENECFFDHIGSKDNSLCEQLSTSAQSHALRLELENKKLTSTIECLQENIRQQNNEIILQLEKDKKLLSLQLEETENNRNRLQLNCTSVENELSIIKQEYKKLVETNELLKIKLDIKIEEFESVKRENKRLEKELKDNSSLHSNEKSDLVQGLELKNSNLEKDITRLKGTLDHKLEEIDNLTSEIDLLKKEKDILSKTLEEHDKQICRLRSIENEFHDLKSKYTIEVATTKAIQDDLVSEKRKSQKIMKNLDKLGLALDQSAEPENVLDQIVSSPEVVKAVRKKITKDTNMCHEIKTVNVAQMEVDITTLKSKVHSLNSQHTALQLANTQLAAEKEETQKELDSTNSAFSKLQTLHNQLTIEYEDQLKQKDTLKNDLKEARFSLKEKLSQLKSVEFKLKRENEQLKAELLAIKHLPAEHAKLKDDFRALFTANEKLKVDLKIGLDAKELIEAHEKEMESLKSKLTDSNARYMVLQQMTSTFVEDRKSLMEHVTMLITQYHELLTQSLEDKEQYHLEEKNNADKLNHLSRQKEKLEEKIMDHYRKLNSCSITKKKLFGSTWIKKVKKAGTELMNKSRMSWHEDMARRGIDSDTSLDLDDNQLNHQEYSDNLSSLGTPGTRQTLYLSGEENDADEGSIIASHSLSNSPLTSSYRNEQRLSHTTDNEVKDRNNSTLQSNKTLLTKEDTNWYEYGCV</sequence>
<feature type="compositionally biased region" description="Low complexity" evidence="5">
    <location>
        <begin position="1047"/>
        <end position="1057"/>
    </location>
</feature>
<proteinExistence type="predicted"/>
<dbReference type="GO" id="GO:0005813">
    <property type="term" value="C:centrosome"/>
    <property type="evidence" value="ECO:0007669"/>
    <property type="project" value="TreeGrafter"/>
</dbReference>
<dbReference type="AlphaFoldDB" id="A0A2S2QFQ7"/>
<evidence type="ECO:0000259" key="6">
    <source>
        <dbReference type="Pfam" id="PF19047"/>
    </source>
</evidence>
<dbReference type="GO" id="GO:0031122">
    <property type="term" value="P:cytoplasmic microtubule organization"/>
    <property type="evidence" value="ECO:0007669"/>
    <property type="project" value="TreeGrafter"/>
</dbReference>
<keyword evidence="8" id="KW-1185">Reference proteome</keyword>
<dbReference type="Proteomes" id="UP000694846">
    <property type="component" value="Unplaced"/>
</dbReference>
<evidence type="ECO:0000256" key="5">
    <source>
        <dbReference type="SAM" id="MobiDB-lite"/>
    </source>
</evidence>
<evidence type="ECO:0000256" key="1">
    <source>
        <dbReference type="ARBA" id="ARBA00004496"/>
    </source>
</evidence>
<evidence type="ECO:0000313" key="7">
    <source>
        <dbReference type="EMBL" id="MBY76589.1"/>
    </source>
</evidence>
<feature type="coiled-coil region" evidence="4">
    <location>
        <begin position="728"/>
        <end position="815"/>
    </location>
</feature>
<reference evidence="9" key="2">
    <citation type="submission" date="2025-04" db="UniProtKB">
        <authorList>
            <consortium name="RefSeq"/>
        </authorList>
    </citation>
    <scope>IDENTIFICATION</scope>
    <source>
        <tissue evidence="9">Whole body</tissue>
    </source>
</reference>
<dbReference type="PANTHER" id="PTHR18947:SF28">
    <property type="entry name" value="GIRDIN, ISOFORM A"/>
    <property type="match status" value="1"/>
</dbReference>
<feature type="compositionally biased region" description="Basic and acidic residues" evidence="5">
    <location>
        <begin position="1060"/>
        <end position="1076"/>
    </location>
</feature>
<dbReference type="Gene3D" id="1.10.418.10">
    <property type="entry name" value="Calponin-like domain"/>
    <property type="match status" value="1"/>
</dbReference>
<feature type="domain" description="HOOK N-terminal" evidence="6">
    <location>
        <begin position="14"/>
        <end position="149"/>
    </location>
</feature>
<dbReference type="Pfam" id="PF19047">
    <property type="entry name" value="HOOK_N"/>
    <property type="match status" value="1"/>
</dbReference>